<gene>
    <name evidence="1" type="ORF">DSO57_1013831</name>
</gene>
<comment type="caution">
    <text evidence="1">The sequence shown here is derived from an EMBL/GenBank/DDBJ whole genome shotgun (WGS) entry which is preliminary data.</text>
</comment>
<evidence type="ECO:0000313" key="1">
    <source>
        <dbReference type="EMBL" id="KAJ9062138.1"/>
    </source>
</evidence>
<accession>A0ACC2SIH0</accession>
<reference evidence="1" key="1">
    <citation type="submission" date="2022-04" db="EMBL/GenBank/DDBJ databases">
        <title>Genome of the entomopathogenic fungus Entomophthora muscae.</title>
        <authorList>
            <person name="Elya C."/>
            <person name="Lovett B.R."/>
            <person name="Lee E."/>
            <person name="Macias A.M."/>
            <person name="Hajek A.E."/>
            <person name="De Bivort B.L."/>
            <person name="Kasson M.T."/>
            <person name="De Fine Licht H.H."/>
            <person name="Stajich J.E."/>
        </authorList>
    </citation>
    <scope>NUCLEOTIDE SEQUENCE</scope>
    <source>
        <strain evidence="1">Berkeley</strain>
    </source>
</reference>
<sequence length="137" mass="15404">MLLPLAKFIIFTLAHTLFLIWSISPELWSQIFSSVYLVGKNPCQLLYFLDNLPEKANSLLSTGENLVQSLTCDNIEFALPTEVLASHQYEDTHMPTLVELKDLSPPFSMPLTPGVAPKYTFWRIAGVRSQGPLTLNH</sequence>
<dbReference type="EMBL" id="QTSX02005022">
    <property type="protein sequence ID" value="KAJ9062138.1"/>
    <property type="molecule type" value="Genomic_DNA"/>
</dbReference>
<keyword evidence="2" id="KW-1185">Reference proteome</keyword>
<proteinExistence type="predicted"/>
<name>A0ACC2SIH0_9FUNG</name>
<evidence type="ECO:0000313" key="2">
    <source>
        <dbReference type="Proteomes" id="UP001165960"/>
    </source>
</evidence>
<organism evidence="1 2">
    <name type="scientific">Entomophthora muscae</name>
    <dbReference type="NCBI Taxonomy" id="34485"/>
    <lineage>
        <taxon>Eukaryota</taxon>
        <taxon>Fungi</taxon>
        <taxon>Fungi incertae sedis</taxon>
        <taxon>Zoopagomycota</taxon>
        <taxon>Entomophthoromycotina</taxon>
        <taxon>Entomophthoromycetes</taxon>
        <taxon>Entomophthorales</taxon>
        <taxon>Entomophthoraceae</taxon>
        <taxon>Entomophthora</taxon>
    </lineage>
</organism>
<protein>
    <submittedName>
        <fullName evidence="1">Uncharacterized protein</fullName>
    </submittedName>
</protein>
<dbReference type="Proteomes" id="UP001165960">
    <property type="component" value="Unassembled WGS sequence"/>
</dbReference>